<dbReference type="PANTHER" id="PTHR12897:SF4">
    <property type="entry name" value="REGULATOR OF MON1-CCZ1 COMPLEX"/>
    <property type="match status" value="1"/>
</dbReference>
<dbReference type="Proteomes" id="UP000593906">
    <property type="component" value="Chromosome 6"/>
</dbReference>
<dbReference type="OMA" id="FENMNED"/>
<evidence type="ECO:0000313" key="3">
    <source>
        <dbReference type="Proteomes" id="UP000593906"/>
    </source>
</evidence>
<dbReference type="AlphaFoldDB" id="A0A7S7LFV4"/>
<evidence type="ECO:0008006" key="4">
    <source>
        <dbReference type="Google" id="ProtNLM"/>
    </source>
</evidence>
<feature type="region of interest" description="Disordered" evidence="1">
    <location>
        <begin position="782"/>
        <end position="814"/>
    </location>
</feature>
<dbReference type="InterPro" id="IPR040371">
    <property type="entry name" value="RMC1"/>
</dbReference>
<proteinExistence type="predicted"/>
<dbReference type="GO" id="GO:0031902">
    <property type="term" value="C:late endosome membrane"/>
    <property type="evidence" value="ECO:0007669"/>
    <property type="project" value="TreeGrafter"/>
</dbReference>
<evidence type="ECO:0000256" key="1">
    <source>
        <dbReference type="SAM" id="MobiDB-lite"/>
    </source>
</evidence>
<protein>
    <recommendedName>
        <fullName evidence="4">Mic1 domain-containing protein</fullName>
    </recommendedName>
</protein>
<dbReference type="GO" id="GO:0010506">
    <property type="term" value="P:regulation of autophagy"/>
    <property type="evidence" value="ECO:0007669"/>
    <property type="project" value="InterPro"/>
</dbReference>
<accession>A0A7S7LFV4</accession>
<dbReference type="GO" id="GO:0005765">
    <property type="term" value="C:lysosomal membrane"/>
    <property type="evidence" value="ECO:0007669"/>
    <property type="project" value="TreeGrafter"/>
</dbReference>
<dbReference type="PANTHER" id="PTHR12897">
    <property type="entry name" value="COLON CANCER-ASSOCIATED PROTEIN MIC1"/>
    <property type="match status" value="1"/>
</dbReference>
<feature type="compositionally biased region" description="Basic and acidic residues" evidence="1">
    <location>
        <begin position="788"/>
        <end position="797"/>
    </location>
</feature>
<sequence>MDKVSKFGYLQINQDELNKFEKEEKLDINQDLLIESQFIYFNSTNEGDTLIYNKLNNSLLRINSNEMFEYQLPKLYELEFSCKPSHLIMYINTREETNNYIVFLAYIQQDDNVKNTRSNHKLLVLRKINLEKQIDNNYKWNEVDYIETKIHIENNQILRGVIWWEDSSNQSSSICNEQYYPSILMITNSKLILFSLKEHGIHPIWQIHENNLQFWYNMEFQSILLQTGSNILTPYINIGMNQQQKPIKLQPLELILNAEIRQQDIFLLNIYQNLYCVHVDSSNKRISLRDLFNHESSDLVLDIGEDFQEFTLLVIDNVIVVINLHGKKVFGLFDIKLVKNNNKNFSKSINSNSDQDKKLETDNNIGHFYMVPTLFNDELNDNTIICLYDNNKNDMYMKSLKKIKNQHLNNYHILLVNSSCNIVIKLDINKIQYSRLNFCDELLIENILSIEKMDILPFISNRNILWDSILLEKLKSLVNQEINNNDNDNDSNDISAKPCPKVFTILMEIIKIKVDMKLKINQEYYNILLILIFHTKRESLLQYVLQYHIFEDSNKILRELYKLYLFNRNKDELPSTKTNQEGHVRFNSKVLDENGINQASKYFKLKNISWLEQICMDTAHRMNNIKILINILIHRKEYRRAIKILRDKSEQKVIININNKEISIKMIILTLSKNNQACKYPIYNILYKLGNDIKSQEGDPNLFKDVIKEIQNWINEYFDQVKSINDLISNNRSIDSNDIVEKYNFSIIGRPNINKCNIWLPELINLKDLNGNDELMNIKYTGNNNNHDINDDFEKNGISESESESDSDLKSSLKNSNCSTFESIYISATESNETFIVTNSDDKKNDDNNYNNNSCSSNSISYCGNENLIKNNNNGKSPLLHHEPGFISLSSIYINNSSDSSYSSDTSSSFNSYE</sequence>
<dbReference type="GO" id="GO:0035658">
    <property type="term" value="C:Mon1-Ccz1 complex"/>
    <property type="evidence" value="ECO:0007669"/>
    <property type="project" value="InterPro"/>
</dbReference>
<dbReference type="VEuPathDB" id="CryptoDB:CPATCC_0012090"/>
<organism evidence="2 3">
    <name type="scientific">Cryptosporidium parvum</name>
    <dbReference type="NCBI Taxonomy" id="5807"/>
    <lineage>
        <taxon>Eukaryota</taxon>
        <taxon>Sar</taxon>
        <taxon>Alveolata</taxon>
        <taxon>Apicomplexa</taxon>
        <taxon>Conoidasida</taxon>
        <taxon>Coccidia</taxon>
        <taxon>Eucoccidiorida</taxon>
        <taxon>Eimeriorina</taxon>
        <taxon>Cryptosporidiidae</taxon>
        <taxon>Cryptosporidium</taxon>
    </lineage>
</organism>
<reference evidence="2 3" key="1">
    <citation type="submission" date="2019-09" db="EMBL/GenBank/DDBJ databases">
        <title>Consistent, comparative and evidence-based genome assembly and annotation for Cryptosporidium parvum, C. hominis and C. tyzzeri.</title>
        <authorList>
            <person name="Baptista R.P."/>
            <person name="Li Y."/>
            <person name="Sateriale A."/>
            <person name="Ansell B."/>
            <person name="Jex A."/>
            <person name="Sanders M."/>
            <person name="Brooks K."/>
            <person name="Tracey A."/>
            <person name="Berriman M."/>
            <person name="Striepen B."/>
            <person name="Cotton J.A."/>
            <person name="Kissinger J.C."/>
        </authorList>
    </citation>
    <scope>NUCLEOTIDE SEQUENCE [LARGE SCALE GENOMIC DNA]</scope>
    <source>
        <strain evidence="2 3">IOWA-ATCC</strain>
    </source>
</reference>
<dbReference type="EMBL" id="CP044417">
    <property type="protein sequence ID" value="QOY40941.1"/>
    <property type="molecule type" value="Genomic_DNA"/>
</dbReference>
<name>A0A7S7LFV4_CRYPV</name>
<evidence type="ECO:0000313" key="2">
    <source>
        <dbReference type="EMBL" id="QOY40941.1"/>
    </source>
</evidence>
<gene>
    <name evidence="2" type="ORF">CPATCC_002561</name>
</gene>